<name>A0AAP5WFN6_9LACO</name>
<proteinExistence type="predicted"/>
<gene>
    <name evidence="1" type="ORF">GA842_03445</name>
</gene>
<dbReference type="RefSeq" id="WP_198145852.1">
    <property type="nucleotide sequence ID" value="NZ_LXND01000094.1"/>
</dbReference>
<dbReference type="InterPro" id="IPR036691">
    <property type="entry name" value="Endo/exonu/phosph_ase_sf"/>
</dbReference>
<dbReference type="SUPFAM" id="SSF56219">
    <property type="entry name" value="DNase I-like"/>
    <property type="match status" value="1"/>
</dbReference>
<organism evidence="1 2">
    <name type="scientific">Pediococcus parvulus</name>
    <dbReference type="NCBI Taxonomy" id="54062"/>
    <lineage>
        <taxon>Bacteria</taxon>
        <taxon>Bacillati</taxon>
        <taxon>Bacillota</taxon>
        <taxon>Bacilli</taxon>
        <taxon>Lactobacillales</taxon>
        <taxon>Lactobacillaceae</taxon>
        <taxon>Pediococcus</taxon>
    </lineage>
</organism>
<evidence type="ECO:0008006" key="3">
    <source>
        <dbReference type="Google" id="ProtNLM"/>
    </source>
</evidence>
<dbReference type="Gene3D" id="3.60.10.10">
    <property type="entry name" value="Endonuclease/exonuclease/phosphatase"/>
    <property type="match status" value="1"/>
</dbReference>
<comment type="caution">
    <text evidence="1">The sequence shown here is derived from an EMBL/GenBank/DDBJ whole genome shotgun (WGS) entry which is preliminary data.</text>
</comment>
<sequence>MRYLKIVSWNCNGAFRNKFQYIQKLNADLYIIEECENPEKIIRPEYLNYVKSSAYKCFKGDKKGLLVFSPVATINPVHWNDNRMRYYLPFNFLKHHFLGVWTKDNYIEDLYLYSSFNIQKLKNRYIIGDFNSNVMWDRKHGYRTHSDFNKLVSKVGLGSAYHMQTGDLFGQEKQATFYLYRKPEKPYYIDYAYLPEKSTFNITFGDSSFLQYSDHLPLILNVK</sequence>
<reference evidence="1" key="1">
    <citation type="submission" date="2019-10" db="EMBL/GenBank/DDBJ databases">
        <title>Malate fermentation in French cider.</title>
        <authorList>
            <person name="Cousin F.J."/>
            <person name="Medina Fernandez S."/>
            <person name="Misery B."/>
            <person name="Laplace J.-M."/>
            <person name="Cretenet M."/>
        </authorList>
    </citation>
    <scope>NUCLEOTIDE SEQUENCE</scope>
    <source>
        <strain evidence="1">UCMA15901</strain>
    </source>
</reference>
<evidence type="ECO:0000313" key="2">
    <source>
        <dbReference type="Proteomes" id="UP001275867"/>
    </source>
</evidence>
<dbReference type="AlphaFoldDB" id="A0AAP5WFN6"/>
<protein>
    <recommendedName>
        <fullName evidence="3">Endonuclease/exonuclease/phosphatase domain-containing protein</fullName>
    </recommendedName>
</protein>
<dbReference type="Proteomes" id="UP001275867">
    <property type="component" value="Unassembled WGS sequence"/>
</dbReference>
<evidence type="ECO:0000313" key="1">
    <source>
        <dbReference type="EMBL" id="MDV7693950.1"/>
    </source>
</evidence>
<accession>A0AAP5WFN6</accession>
<dbReference type="EMBL" id="WERX01000008">
    <property type="protein sequence ID" value="MDV7693950.1"/>
    <property type="molecule type" value="Genomic_DNA"/>
</dbReference>